<feature type="domain" description="CsbD-like" evidence="3">
    <location>
        <begin position="6"/>
        <end position="57"/>
    </location>
</feature>
<comment type="similarity">
    <text evidence="1">Belongs to the UPF0337 (CsbD) family.</text>
</comment>
<comment type="caution">
    <text evidence="4">The sequence shown here is derived from an EMBL/GenBank/DDBJ whole genome shotgun (WGS) entry which is preliminary data.</text>
</comment>
<evidence type="ECO:0000313" key="4">
    <source>
        <dbReference type="EMBL" id="MEA5581097.1"/>
    </source>
</evidence>
<keyword evidence="5" id="KW-1185">Reference proteome</keyword>
<protein>
    <submittedName>
        <fullName evidence="4">CsbD family protein</fullName>
    </submittedName>
</protein>
<dbReference type="Proteomes" id="UP001302120">
    <property type="component" value="Unassembled WGS sequence"/>
</dbReference>
<evidence type="ECO:0000256" key="1">
    <source>
        <dbReference type="ARBA" id="ARBA00009129"/>
    </source>
</evidence>
<proteinExistence type="inferred from homology"/>
<dbReference type="Pfam" id="PF05532">
    <property type="entry name" value="CsbD"/>
    <property type="match status" value="1"/>
</dbReference>
<dbReference type="InterPro" id="IPR008462">
    <property type="entry name" value="CsbD"/>
</dbReference>
<accession>A0ABU5UC43</accession>
<reference evidence="4 5" key="1">
    <citation type="submission" date="2023-12" db="EMBL/GenBank/DDBJ databases">
        <title>Baltic Sea Cyanobacteria.</title>
        <authorList>
            <person name="Delbaje E."/>
            <person name="Fewer D.P."/>
            <person name="Shishido T.K."/>
        </authorList>
    </citation>
    <scope>NUCLEOTIDE SEQUENCE [LARGE SCALE GENOMIC DNA]</scope>
    <source>
        <strain evidence="4 5">UHCC-0300</strain>
    </source>
</reference>
<sequence>MSIEKRVEATAKNIEGKVQEAVAEITGNPEDKTTGQAKQVEAEVIHTKENIKDQVKEVIE</sequence>
<dbReference type="Gene3D" id="1.10.1470.10">
    <property type="entry name" value="YjbJ"/>
    <property type="match status" value="1"/>
</dbReference>
<evidence type="ECO:0000313" key="5">
    <source>
        <dbReference type="Proteomes" id="UP001302120"/>
    </source>
</evidence>
<evidence type="ECO:0000259" key="3">
    <source>
        <dbReference type="Pfam" id="PF05532"/>
    </source>
</evidence>
<dbReference type="SUPFAM" id="SSF69047">
    <property type="entry name" value="Hypothetical protein YjbJ"/>
    <property type="match status" value="1"/>
</dbReference>
<organism evidence="4 5">
    <name type="scientific">Nodularia harveyana UHCC-0300</name>
    <dbReference type="NCBI Taxonomy" id="2974287"/>
    <lineage>
        <taxon>Bacteria</taxon>
        <taxon>Bacillati</taxon>
        <taxon>Cyanobacteriota</taxon>
        <taxon>Cyanophyceae</taxon>
        <taxon>Nostocales</taxon>
        <taxon>Nodulariaceae</taxon>
        <taxon>Nodularia</taxon>
    </lineage>
</organism>
<dbReference type="EMBL" id="JAYGHG010000007">
    <property type="protein sequence ID" value="MEA5581097.1"/>
    <property type="molecule type" value="Genomic_DNA"/>
</dbReference>
<feature type="coiled-coil region" evidence="2">
    <location>
        <begin position="4"/>
        <end position="57"/>
    </location>
</feature>
<dbReference type="RefSeq" id="WP_323195431.1">
    <property type="nucleotide sequence ID" value="NZ_JAYGHG010000007.1"/>
</dbReference>
<name>A0ABU5UC43_9CYAN</name>
<evidence type="ECO:0000256" key="2">
    <source>
        <dbReference type="SAM" id="Coils"/>
    </source>
</evidence>
<dbReference type="InterPro" id="IPR036629">
    <property type="entry name" value="YjbJ_sf"/>
</dbReference>
<keyword evidence="2" id="KW-0175">Coiled coil</keyword>
<gene>
    <name evidence="4" type="ORF">VB620_07060</name>
</gene>